<feature type="compositionally biased region" description="Polar residues" evidence="9">
    <location>
        <begin position="507"/>
        <end position="522"/>
    </location>
</feature>
<gene>
    <name evidence="11" type="primary">ZBED4</name>
    <name evidence="11" type="ORF">EVAR_55954_1</name>
</gene>
<evidence type="ECO:0000256" key="3">
    <source>
        <dbReference type="ARBA" id="ARBA00022771"/>
    </source>
</evidence>
<evidence type="ECO:0000313" key="11">
    <source>
        <dbReference type="EMBL" id="GBP78915.1"/>
    </source>
</evidence>
<dbReference type="InterPro" id="IPR003656">
    <property type="entry name" value="Znf_BED"/>
</dbReference>
<dbReference type="SMART" id="SM00614">
    <property type="entry name" value="ZnF_BED"/>
    <property type="match status" value="1"/>
</dbReference>
<dbReference type="Proteomes" id="UP000299102">
    <property type="component" value="Unassembled WGS sequence"/>
</dbReference>
<dbReference type="OrthoDB" id="7699631at2759"/>
<dbReference type="InterPro" id="IPR036236">
    <property type="entry name" value="Znf_C2H2_sf"/>
</dbReference>
<feature type="domain" description="BED-type" evidence="10">
    <location>
        <begin position="3"/>
        <end position="54"/>
    </location>
</feature>
<dbReference type="InterPro" id="IPR052035">
    <property type="entry name" value="ZnF_BED_domain_contain"/>
</dbReference>
<evidence type="ECO:0000256" key="4">
    <source>
        <dbReference type="ARBA" id="ARBA00022833"/>
    </source>
</evidence>
<keyword evidence="2" id="KW-0479">Metal-binding</keyword>
<dbReference type="AlphaFoldDB" id="A0A4C1YX38"/>
<dbReference type="GO" id="GO:0003677">
    <property type="term" value="F:DNA binding"/>
    <property type="evidence" value="ECO:0007669"/>
    <property type="project" value="InterPro"/>
</dbReference>
<evidence type="ECO:0000259" key="10">
    <source>
        <dbReference type="PROSITE" id="PS50808"/>
    </source>
</evidence>
<keyword evidence="7" id="KW-0539">Nucleus</keyword>
<evidence type="ECO:0000256" key="7">
    <source>
        <dbReference type="ARBA" id="ARBA00023242"/>
    </source>
</evidence>
<dbReference type="PANTHER" id="PTHR46481:SF10">
    <property type="entry name" value="ZINC FINGER BED DOMAIN-CONTAINING PROTEIN 39"/>
    <property type="match status" value="1"/>
</dbReference>
<dbReference type="SUPFAM" id="SSF140996">
    <property type="entry name" value="Hermes dimerisation domain"/>
    <property type="match status" value="1"/>
</dbReference>
<dbReference type="EMBL" id="BGZK01001392">
    <property type="protein sequence ID" value="GBP78915.1"/>
    <property type="molecule type" value="Genomic_DNA"/>
</dbReference>
<keyword evidence="4" id="KW-0862">Zinc</keyword>
<dbReference type="PANTHER" id="PTHR46481">
    <property type="entry name" value="ZINC FINGER BED DOMAIN-CONTAINING PROTEIN 4"/>
    <property type="match status" value="1"/>
</dbReference>
<comment type="subcellular location">
    <subcellularLocation>
        <location evidence="1">Nucleus</location>
    </subcellularLocation>
</comment>
<accession>A0A4C1YX38</accession>
<feature type="region of interest" description="Disordered" evidence="9">
    <location>
        <begin position="480"/>
        <end position="522"/>
    </location>
</feature>
<evidence type="ECO:0000256" key="9">
    <source>
        <dbReference type="SAM" id="MobiDB-lite"/>
    </source>
</evidence>
<dbReference type="Pfam" id="PF02892">
    <property type="entry name" value="zf-BED"/>
    <property type="match status" value="1"/>
</dbReference>
<dbReference type="GO" id="GO:0005634">
    <property type="term" value="C:nucleus"/>
    <property type="evidence" value="ECO:0007669"/>
    <property type="project" value="UniProtKB-SubCell"/>
</dbReference>
<dbReference type="SUPFAM" id="SSF53098">
    <property type="entry name" value="Ribonuclease H-like"/>
    <property type="match status" value="1"/>
</dbReference>
<dbReference type="GO" id="GO:0009791">
    <property type="term" value="P:post-embryonic development"/>
    <property type="evidence" value="ECO:0007669"/>
    <property type="project" value="UniProtKB-ARBA"/>
</dbReference>
<dbReference type="GO" id="GO:0008270">
    <property type="term" value="F:zinc ion binding"/>
    <property type="evidence" value="ECO:0007669"/>
    <property type="project" value="UniProtKB-KW"/>
</dbReference>
<evidence type="ECO:0000256" key="2">
    <source>
        <dbReference type="ARBA" id="ARBA00022723"/>
    </source>
</evidence>
<feature type="compositionally biased region" description="Polar residues" evidence="9">
    <location>
        <begin position="483"/>
        <end position="495"/>
    </location>
</feature>
<evidence type="ECO:0000256" key="8">
    <source>
        <dbReference type="PROSITE-ProRule" id="PRU00027"/>
    </source>
</evidence>
<name>A0A4C1YX38_EUMVA</name>
<dbReference type="InterPro" id="IPR012337">
    <property type="entry name" value="RNaseH-like_sf"/>
</dbReference>
<keyword evidence="6" id="KW-0804">Transcription</keyword>
<reference evidence="11 12" key="1">
    <citation type="journal article" date="2019" name="Commun. Biol.">
        <title>The bagworm genome reveals a unique fibroin gene that provides high tensile strength.</title>
        <authorList>
            <person name="Kono N."/>
            <person name="Nakamura H."/>
            <person name="Ohtoshi R."/>
            <person name="Tomita M."/>
            <person name="Numata K."/>
            <person name="Arakawa K."/>
        </authorList>
    </citation>
    <scope>NUCLEOTIDE SEQUENCE [LARGE SCALE GENOMIC DNA]</scope>
</reference>
<dbReference type="SUPFAM" id="SSF57667">
    <property type="entry name" value="beta-beta-alpha zinc fingers"/>
    <property type="match status" value="1"/>
</dbReference>
<dbReference type="STRING" id="151549.A0A4C1YX38"/>
<comment type="caution">
    <text evidence="11">The sequence shown here is derived from an EMBL/GenBank/DDBJ whole genome shotgun (WGS) entry which is preliminary data.</text>
</comment>
<protein>
    <submittedName>
        <fullName evidence="11">Zinc finger BED domain-containing protein 4</fullName>
    </submittedName>
</protein>
<sequence length="522" mass="59948">MKPKVSPIWKYFLEVDANSAKCKFCDKTYSRKGGTTTSLKNHLKSIHQNEYEEFLKSESDLKLKNTASQSSTASLSTPLQEARKQLTLKDSLMKNQKWCTSNPKSKEIDKLIAEMIALQDLPFNFVEGIGFKRLMQFIAPNYQLRGRQFFTNYICDDLYPKLAEKISQLLKTFDKISFTTDIWSEPSANVSLLSLTAHGINEDFNRIKVILKCLTFDGRHTGDLIQDKFNEMLTEWGIIYEKNHCFIRDGGSNMVRAMRLADIPDITCNVHQLQICVRHMLDYDEDVKSLIGECKKICTHFNHSQIAQSELHKIQSEQLNQQPLCLLQECNTRWSSTFYMIERMIQIQDSLCLYASKHNIPQISPQEWQQLKKLITLLQPFEEITREMSGSSTSISSVIPLIHTLKHTLQIENNKPDTNEKFKDLIKSTIDQLNSRFGELHLNNFYSIATYLDPRYKTKFFNEVTKEKVESKIITMLGDVGESSDTNEAEGTSSPVAKRARLPEGNEATTSTRDNITSILSE</sequence>
<dbReference type="PROSITE" id="PS50808">
    <property type="entry name" value="ZF_BED"/>
    <property type="match status" value="1"/>
</dbReference>
<organism evidence="11 12">
    <name type="scientific">Eumeta variegata</name>
    <name type="common">Bagworm moth</name>
    <name type="synonym">Eumeta japonica</name>
    <dbReference type="NCBI Taxonomy" id="151549"/>
    <lineage>
        <taxon>Eukaryota</taxon>
        <taxon>Metazoa</taxon>
        <taxon>Ecdysozoa</taxon>
        <taxon>Arthropoda</taxon>
        <taxon>Hexapoda</taxon>
        <taxon>Insecta</taxon>
        <taxon>Pterygota</taxon>
        <taxon>Neoptera</taxon>
        <taxon>Endopterygota</taxon>
        <taxon>Lepidoptera</taxon>
        <taxon>Glossata</taxon>
        <taxon>Ditrysia</taxon>
        <taxon>Tineoidea</taxon>
        <taxon>Psychidae</taxon>
        <taxon>Oiketicinae</taxon>
        <taxon>Eumeta</taxon>
    </lineage>
</organism>
<evidence type="ECO:0000313" key="12">
    <source>
        <dbReference type="Proteomes" id="UP000299102"/>
    </source>
</evidence>
<proteinExistence type="predicted"/>
<keyword evidence="5" id="KW-0805">Transcription regulation</keyword>
<evidence type="ECO:0000256" key="1">
    <source>
        <dbReference type="ARBA" id="ARBA00004123"/>
    </source>
</evidence>
<keyword evidence="3 8" id="KW-0863">Zinc-finger</keyword>
<evidence type="ECO:0000256" key="5">
    <source>
        <dbReference type="ARBA" id="ARBA00023015"/>
    </source>
</evidence>
<evidence type="ECO:0000256" key="6">
    <source>
        <dbReference type="ARBA" id="ARBA00023163"/>
    </source>
</evidence>
<keyword evidence="12" id="KW-1185">Reference proteome</keyword>